<feature type="domain" description="RNase H type-1" evidence="1">
    <location>
        <begin position="305"/>
        <end position="417"/>
    </location>
</feature>
<dbReference type="InterPro" id="IPR002156">
    <property type="entry name" value="RNaseH_domain"/>
</dbReference>
<protein>
    <recommendedName>
        <fullName evidence="1">RNase H type-1 domain-containing protein</fullName>
    </recommendedName>
</protein>
<dbReference type="InterPro" id="IPR052929">
    <property type="entry name" value="RNase_H-like_EbsB-rel"/>
</dbReference>
<dbReference type="PANTHER" id="PTHR47074">
    <property type="entry name" value="BNAC02G40300D PROTEIN"/>
    <property type="match status" value="1"/>
</dbReference>
<evidence type="ECO:0000313" key="2">
    <source>
        <dbReference type="EMBL" id="KAG6785508.1"/>
    </source>
</evidence>
<keyword evidence="3" id="KW-1185">Reference proteome</keyword>
<evidence type="ECO:0000313" key="3">
    <source>
        <dbReference type="Proteomes" id="UP000886885"/>
    </source>
</evidence>
<dbReference type="AlphaFoldDB" id="A0A8X8AJC1"/>
<dbReference type="CDD" id="cd06222">
    <property type="entry name" value="RNase_H_like"/>
    <property type="match status" value="1"/>
</dbReference>
<dbReference type="GO" id="GO:0004523">
    <property type="term" value="F:RNA-DNA hybrid ribonuclease activity"/>
    <property type="evidence" value="ECO:0007669"/>
    <property type="project" value="InterPro"/>
</dbReference>
<name>A0A8X8AJC1_POPTO</name>
<dbReference type="Pfam" id="PF13456">
    <property type="entry name" value="RVT_3"/>
    <property type="match status" value="1"/>
</dbReference>
<reference evidence="2" key="1">
    <citation type="journal article" date="2020" name="bioRxiv">
        <title>Hybrid origin of Populus tomentosa Carr. identified through genome sequencing and phylogenomic analysis.</title>
        <authorList>
            <person name="An X."/>
            <person name="Gao K."/>
            <person name="Chen Z."/>
            <person name="Li J."/>
            <person name="Yang X."/>
            <person name="Yang X."/>
            <person name="Zhou J."/>
            <person name="Guo T."/>
            <person name="Zhao T."/>
            <person name="Huang S."/>
            <person name="Miao D."/>
            <person name="Khan W.U."/>
            <person name="Rao P."/>
            <person name="Ye M."/>
            <person name="Lei B."/>
            <person name="Liao W."/>
            <person name="Wang J."/>
            <person name="Ji L."/>
            <person name="Li Y."/>
            <person name="Guo B."/>
            <person name="Mustafa N.S."/>
            <person name="Li S."/>
            <person name="Yun Q."/>
            <person name="Keller S.R."/>
            <person name="Mao J."/>
            <person name="Zhang R."/>
            <person name="Strauss S.H."/>
        </authorList>
    </citation>
    <scope>NUCLEOTIDE SEQUENCE</scope>
    <source>
        <strain evidence="2">GM15</strain>
        <tissue evidence="2">Leaf</tissue>
    </source>
</reference>
<evidence type="ECO:0000259" key="1">
    <source>
        <dbReference type="Pfam" id="PF13456"/>
    </source>
</evidence>
<comment type="caution">
    <text evidence="2">The sequence shown here is derived from an EMBL/GenBank/DDBJ whole genome shotgun (WGS) entry which is preliminary data.</text>
</comment>
<dbReference type="OrthoDB" id="845805at2759"/>
<gene>
    <name evidence="2" type="ORF">POTOM_007069</name>
</gene>
<organism evidence="2 3">
    <name type="scientific">Populus tomentosa</name>
    <name type="common">Chinese white poplar</name>
    <dbReference type="NCBI Taxonomy" id="118781"/>
    <lineage>
        <taxon>Eukaryota</taxon>
        <taxon>Viridiplantae</taxon>
        <taxon>Streptophyta</taxon>
        <taxon>Embryophyta</taxon>
        <taxon>Tracheophyta</taxon>
        <taxon>Spermatophyta</taxon>
        <taxon>Magnoliopsida</taxon>
        <taxon>eudicotyledons</taxon>
        <taxon>Gunneridae</taxon>
        <taxon>Pentapetalae</taxon>
        <taxon>rosids</taxon>
        <taxon>fabids</taxon>
        <taxon>Malpighiales</taxon>
        <taxon>Salicaceae</taxon>
        <taxon>Saliceae</taxon>
        <taxon>Populus</taxon>
    </lineage>
</organism>
<dbReference type="InterPro" id="IPR044730">
    <property type="entry name" value="RNase_H-like_dom_plant"/>
</dbReference>
<accession>A0A8X8AJC1</accession>
<dbReference type="GO" id="GO:0003676">
    <property type="term" value="F:nucleic acid binding"/>
    <property type="evidence" value="ECO:0007669"/>
    <property type="project" value="InterPro"/>
</dbReference>
<dbReference type="Proteomes" id="UP000886885">
    <property type="component" value="Chromosome 2A"/>
</dbReference>
<dbReference type="PANTHER" id="PTHR47074:SF48">
    <property type="entry name" value="POLYNUCLEOTIDYL TRANSFERASE, RIBONUCLEASE H-LIKE SUPERFAMILY PROTEIN"/>
    <property type="match status" value="1"/>
</dbReference>
<dbReference type="EMBL" id="JAAWWB010000003">
    <property type="protein sequence ID" value="KAG6785508.1"/>
    <property type="molecule type" value="Genomic_DNA"/>
</dbReference>
<sequence length="421" mass="47958">MARGIIWQSWNRLCRRKEDSGLRFRNIHCFNLALLGKLGWKLMAELHSLVARILKARYFPSGDFLNAHLGHKPSFVRWSIHNSQELIKRSCGWRIGMGNMVNIWNDALLIDDNNRFIETQVVKGLETMHVYDLMVDNGSRWDAQMIDSPFQNRNAIAIQGIPLSSRGVGDKLIWHFSKDGRFNVKFAYRLAMEICGPDLELGLNIHNNISMEFCQWFSNHIVGLDDDQLARMVVTMWFLLNQRNSRIWNGSMAGVQSVVQQGLEAWKCVRQIVQHSVNVQRQSQKWEKPPVGFLKCNIDADILDQGVAMGAGFVIRNNEGAVVYCGCWKIRGYFSPTLAEALCLKNVLQFMISQGLSNVRMELDAKIVVDGINDNGINDFEMGMIFEYCRGLINQGNNFDLYHVRRSASASATLSAKSFVC</sequence>
<proteinExistence type="predicted"/>